<name>A0AAV8UKP3_9RHOD</name>
<evidence type="ECO:0000256" key="9">
    <source>
        <dbReference type="ARBA" id="ARBA00023242"/>
    </source>
</evidence>
<evidence type="ECO:0000256" key="3">
    <source>
        <dbReference type="ARBA" id="ARBA00007682"/>
    </source>
</evidence>
<feature type="domain" description="NOT2/NOT3/NOT5 C-terminal" evidence="14">
    <location>
        <begin position="490"/>
        <end position="604"/>
    </location>
</feature>
<proteinExistence type="inferred from homology"/>
<feature type="region of interest" description="Disordered" evidence="12">
    <location>
        <begin position="234"/>
        <end position="372"/>
    </location>
</feature>
<dbReference type="Pfam" id="PF04065">
    <property type="entry name" value="Not3"/>
    <property type="match status" value="1"/>
</dbReference>
<dbReference type="GO" id="GO:0006355">
    <property type="term" value="P:regulation of DNA-templated transcription"/>
    <property type="evidence" value="ECO:0007669"/>
    <property type="project" value="InterPro"/>
</dbReference>
<evidence type="ECO:0000256" key="12">
    <source>
        <dbReference type="SAM" id="MobiDB-lite"/>
    </source>
</evidence>
<keyword evidence="8 10" id="KW-0804">Transcription</keyword>
<evidence type="ECO:0008006" key="17">
    <source>
        <dbReference type="Google" id="ProtNLM"/>
    </source>
</evidence>
<keyword evidence="5 10" id="KW-0678">Repressor</keyword>
<evidence type="ECO:0000313" key="15">
    <source>
        <dbReference type="EMBL" id="KAJ8902969.1"/>
    </source>
</evidence>
<evidence type="ECO:0000256" key="11">
    <source>
        <dbReference type="SAM" id="Coils"/>
    </source>
</evidence>
<protein>
    <recommendedName>
        <fullName evidence="17">CCR4-NOT transcription complex subunit 3</fullName>
    </recommendedName>
</protein>
<keyword evidence="11" id="KW-0175">Coiled coil</keyword>
<dbReference type="AlphaFoldDB" id="A0AAV8UKP3"/>
<keyword evidence="4 10" id="KW-0963">Cytoplasm</keyword>
<evidence type="ECO:0000256" key="6">
    <source>
        <dbReference type="ARBA" id="ARBA00022553"/>
    </source>
</evidence>
<comment type="similarity">
    <text evidence="3 10">Belongs to the CNOT2/3/5 family.</text>
</comment>
<comment type="caution">
    <text evidence="15">The sequence shown here is derived from an EMBL/GenBank/DDBJ whole genome shotgun (WGS) entry which is preliminary data.</text>
</comment>
<dbReference type="InterPro" id="IPR040168">
    <property type="entry name" value="Not2/3/5"/>
</dbReference>
<keyword evidence="7 10" id="KW-0805">Transcription regulation</keyword>
<dbReference type="PANTHER" id="PTHR23326">
    <property type="entry name" value="CCR4 NOT-RELATED"/>
    <property type="match status" value="1"/>
</dbReference>
<evidence type="ECO:0000256" key="10">
    <source>
        <dbReference type="PIRNR" id="PIRNR005290"/>
    </source>
</evidence>
<keyword evidence="16" id="KW-1185">Reference proteome</keyword>
<evidence type="ECO:0000256" key="5">
    <source>
        <dbReference type="ARBA" id="ARBA00022491"/>
    </source>
</evidence>
<feature type="domain" description="CCR4-Not complex component Not N-terminal" evidence="13">
    <location>
        <begin position="3"/>
        <end position="228"/>
    </location>
</feature>
<evidence type="ECO:0000256" key="2">
    <source>
        <dbReference type="ARBA" id="ARBA00004496"/>
    </source>
</evidence>
<keyword evidence="6" id="KW-0597">Phosphoprotein</keyword>
<gene>
    <name evidence="15" type="ORF">NDN08_006286</name>
</gene>
<dbReference type="InterPro" id="IPR012270">
    <property type="entry name" value="CCR4-NOT_su3/5"/>
</dbReference>
<organism evidence="15 16">
    <name type="scientific">Rhodosorus marinus</name>
    <dbReference type="NCBI Taxonomy" id="101924"/>
    <lineage>
        <taxon>Eukaryota</taxon>
        <taxon>Rhodophyta</taxon>
        <taxon>Stylonematophyceae</taxon>
        <taxon>Stylonematales</taxon>
        <taxon>Stylonemataceae</taxon>
        <taxon>Rhodosorus</taxon>
    </lineage>
</organism>
<evidence type="ECO:0000256" key="1">
    <source>
        <dbReference type="ARBA" id="ARBA00004123"/>
    </source>
</evidence>
<evidence type="ECO:0000259" key="13">
    <source>
        <dbReference type="Pfam" id="PF04065"/>
    </source>
</evidence>
<reference evidence="15 16" key="1">
    <citation type="journal article" date="2023" name="Nat. Commun.">
        <title>Origin of minicircular mitochondrial genomes in red algae.</title>
        <authorList>
            <person name="Lee Y."/>
            <person name="Cho C.H."/>
            <person name="Lee Y.M."/>
            <person name="Park S.I."/>
            <person name="Yang J.H."/>
            <person name="West J.A."/>
            <person name="Bhattacharya D."/>
            <person name="Yoon H.S."/>
        </authorList>
    </citation>
    <scope>NUCLEOTIDE SEQUENCE [LARGE SCALE GENOMIC DNA]</scope>
    <source>
        <strain evidence="15 16">CCMP1338</strain>
        <tissue evidence="15">Whole cell</tissue>
    </source>
</reference>
<feature type="compositionally biased region" description="Pro residues" evidence="12">
    <location>
        <begin position="278"/>
        <end position="289"/>
    </location>
</feature>
<feature type="compositionally biased region" description="Basic and acidic residues" evidence="12">
    <location>
        <begin position="240"/>
        <end position="254"/>
    </location>
</feature>
<dbReference type="InterPro" id="IPR007282">
    <property type="entry name" value="NOT2/3/5_C"/>
</dbReference>
<dbReference type="Proteomes" id="UP001157974">
    <property type="component" value="Unassembled WGS sequence"/>
</dbReference>
<dbReference type="PIRSF" id="PIRSF005290">
    <property type="entry name" value="NOT_su_3_5"/>
    <property type="match status" value="1"/>
</dbReference>
<evidence type="ECO:0000259" key="14">
    <source>
        <dbReference type="Pfam" id="PF04153"/>
    </source>
</evidence>
<evidence type="ECO:0000256" key="8">
    <source>
        <dbReference type="ARBA" id="ARBA00023163"/>
    </source>
</evidence>
<dbReference type="InterPro" id="IPR007207">
    <property type="entry name" value="Not_N"/>
</dbReference>
<sequence length="609" mass="68237">MANRKQQTEIDKVLKRVDEGVIVFEQIWDKVYSASTTSQKEKYEGDLKKEIKKLQRLRDSIKTWQGDSSIKDKSKLDSARKIIEEKMERFKICEKETKTKAFSKEGLAQDRTDPKEREKRGVREWIGDNITRLRDQCDEFEAEIESLTGRKNNKSGANNNRVDALREHTERHQFHITMLEKILRAVDNETISCQQANDLKESVDYYIDANQEEGFLEEEDMYDELDLDNVAVTSTSAPSKDGELMKEPERKPSLKLEGIGIPTSPPKVSRTATTPKAVPSPPPTKPGLMPPVQIQTAKSPPSAGAPTSAGLGGVRTEKAPSAQAAKLSPTPQISPGGRQPLLSNIVKGSSGTPSPAPMGPSGGGPDLPLTGNTLAMRGFLEGERDPFADKSELNLTSGLQRIGASSNLDVGEPQGGSGALQGDVYHSESELLRSSFSNAPLTQQAGGGQAFGLSGEEMSNQLAALDRAMRFFPESADTEIGNSLTRQYKPRNPTVVPTSYPVLPSQVFENVAIFQQFDVDTLFFIFYYQQGTYQQYLAARELKKKAWRFHKKYLTWFQRHEEPKVTTDDYEQGTYLYFDYALKDYETGWCQRIKTDFTFEYQYLEDELQ</sequence>
<dbReference type="EMBL" id="JAMWBK010000008">
    <property type="protein sequence ID" value="KAJ8902969.1"/>
    <property type="molecule type" value="Genomic_DNA"/>
</dbReference>
<evidence type="ECO:0000313" key="16">
    <source>
        <dbReference type="Proteomes" id="UP001157974"/>
    </source>
</evidence>
<dbReference type="GO" id="GO:0000932">
    <property type="term" value="C:P-body"/>
    <property type="evidence" value="ECO:0007669"/>
    <property type="project" value="UniProtKB-UniRule"/>
</dbReference>
<evidence type="ECO:0000256" key="7">
    <source>
        <dbReference type="ARBA" id="ARBA00023015"/>
    </source>
</evidence>
<dbReference type="Gene3D" id="2.30.30.1020">
    <property type="entry name" value="CCR4-NOT complex subunit 2/3/5, C-terminal domain"/>
    <property type="match status" value="1"/>
</dbReference>
<accession>A0AAV8UKP3</accession>
<dbReference type="Pfam" id="PF04153">
    <property type="entry name" value="NOT2_3_5_C"/>
    <property type="match status" value="1"/>
</dbReference>
<keyword evidence="9 10" id="KW-0539">Nucleus</keyword>
<dbReference type="GO" id="GO:0005634">
    <property type="term" value="C:nucleus"/>
    <property type="evidence" value="ECO:0007669"/>
    <property type="project" value="UniProtKB-SubCell"/>
</dbReference>
<dbReference type="InterPro" id="IPR038635">
    <property type="entry name" value="CCR4-NOT_su2/3/5_C_sf"/>
</dbReference>
<dbReference type="GO" id="GO:0030015">
    <property type="term" value="C:CCR4-NOT core complex"/>
    <property type="evidence" value="ECO:0007669"/>
    <property type="project" value="UniProtKB-UniRule"/>
</dbReference>
<comment type="subcellular location">
    <subcellularLocation>
        <location evidence="2 10">Cytoplasm</location>
    </subcellularLocation>
    <subcellularLocation>
        <location evidence="1 10">Nucleus</location>
    </subcellularLocation>
</comment>
<evidence type="ECO:0000256" key="4">
    <source>
        <dbReference type="ARBA" id="ARBA00022490"/>
    </source>
</evidence>
<feature type="coiled-coil region" evidence="11">
    <location>
        <begin position="40"/>
        <end position="67"/>
    </location>
</feature>